<accession>A0A9N9K7Z4</accession>
<feature type="non-terminal residue" evidence="2">
    <location>
        <position position="103"/>
    </location>
</feature>
<dbReference type="Proteomes" id="UP000789405">
    <property type="component" value="Unassembled WGS sequence"/>
</dbReference>
<evidence type="ECO:0000256" key="1">
    <source>
        <dbReference type="SAM" id="MobiDB-lite"/>
    </source>
</evidence>
<feature type="region of interest" description="Disordered" evidence="1">
    <location>
        <begin position="21"/>
        <end position="60"/>
    </location>
</feature>
<keyword evidence="3" id="KW-1185">Reference proteome</keyword>
<organism evidence="2 3">
    <name type="scientific">Dentiscutata erythropus</name>
    <dbReference type="NCBI Taxonomy" id="1348616"/>
    <lineage>
        <taxon>Eukaryota</taxon>
        <taxon>Fungi</taxon>
        <taxon>Fungi incertae sedis</taxon>
        <taxon>Mucoromycota</taxon>
        <taxon>Glomeromycotina</taxon>
        <taxon>Glomeromycetes</taxon>
        <taxon>Diversisporales</taxon>
        <taxon>Gigasporaceae</taxon>
        <taxon>Dentiscutata</taxon>
    </lineage>
</organism>
<protein>
    <submittedName>
        <fullName evidence="2">3177_t:CDS:1</fullName>
    </submittedName>
</protein>
<comment type="caution">
    <text evidence="2">The sequence shown here is derived from an EMBL/GenBank/DDBJ whole genome shotgun (WGS) entry which is preliminary data.</text>
</comment>
<dbReference type="AlphaFoldDB" id="A0A9N9K7Z4"/>
<evidence type="ECO:0000313" key="3">
    <source>
        <dbReference type="Proteomes" id="UP000789405"/>
    </source>
</evidence>
<dbReference type="EMBL" id="CAJVPY010051442">
    <property type="protein sequence ID" value="CAG8814552.1"/>
    <property type="molecule type" value="Genomic_DNA"/>
</dbReference>
<gene>
    <name evidence="2" type="ORF">DERYTH_LOCUS25982</name>
</gene>
<feature type="compositionally biased region" description="Low complexity" evidence="1">
    <location>
        <begin position="33"/>
        <end position="45"/>
    </location>
</feature>
<name>A0A9N9K7Z4_9GLOM</name>
<dbReference type="OrthoDB" id="10630239at2759"/>
<feature type="non-terminal residue" evidence="2">
    <location>
        <position position="1"/>
    </location>
</feature>
<evidence type="ECO:0000313" key="2">
    <source>
        <dbReference type="EMBL" id="CAG8814552.1"/>
    </source>
</evidence>
<sequence>VKSLTNGSLINQDCSQSLIRTMSNSTDESQDCSQSSSLETQSRRSSTIEENVFINNDDQSNNIQRENSLISGSSSVILPFSFSKRDVSTLVDQHVVLIYPNSK</sequence>
<proteinExistence type="predicted"/>
<reference evidence="2" key="1">
    <citation type="submission" date="2021-06" db="EMBL/GenBank/DDBJ databases">
        <authorList>
            <person name="Kallberg Y."/>
            <person name="Tangrot J."/>
            <person name="Rosling A."/>
        </authorList>
    </citation>
    <scope>NUCLEOTIDE SEQUENCE</scope>
    <source>
        <strain evidence="2">MA453B</strain>
    </source>
</reference>